<feature type="signal peptide" evidence="8">
    <location>
        <begin position="1"/>
        <end position="22"/>
    </location>
</feature>
<evidence type="ECO:0000256" key="3">
    <source>
        <dbReference type="ARBA" id="ARBA00022525"/>
    </source>
</evidence>
<evidence type="ECO:0000256" key="7">
    <source>
        <dbReference type="SAM" id="MobiDB-lite"/>
    </source>
</evidence>
<organism evidence="9 10">
    <name type="scientific">Arabidopsis arenosa</name>
    <name type="common">Sand rock-cress</name>
    <name type="synonym">Cardaminopsis arenosa</name>
    <dbReference type="NCBI Taxonomy" id="38785"/>
    <lineage>
        <taxon>Eukaryota</taxon>
        <taxon>Viridiplantae</taxon>
        <taxon>Streptophyta</taxon>
        <taxon>Embryophyta</taxon>
        <taxon>Tracheophyta</taxon>
        <taxon>Spermatophyta</taxon>
        <taxon>Magnoliopsida</taxon>
        <taxon>eudicotyledons</taxon>
        <taxon>Gunneridae</taxon>
        <taxon>Pentapetalae</taxon>
        <taxon>rosids</taxon>
        <taxon>malvids</taxon>
        <taxon>Brassicales</taxon>
        <taxon>Brassicaceae</taxon>
        <taxon>Camelineae</taxon>
        <taxon>Arabidopsis</taxon>
    </lineage>
</organism>
<feature type="region of interest" description="Disordered" evidence="7">
    <location>
        <begin position="41"/>
        <end position="78"/>
    </location>
</feature>
<dbReference type="PANTHER" id="PTHR33869">
    <property type="entry name" value="CLAVATA3/ESR (CLE)-RELATED PROTEIN 3"/>
    <property type="match status" value="1"/>
</dbReference>
<dbReference type="GO" id="GO:0033612">
    <property type="term" value="F:receptor serine/threonine kinase binding"/>
    <property type="evidence" value="ECO:0007669"/>
    <property type="project" value="TreeGrafter"/>
</dbReference>
<protein>
    <submittedName>
        <fullName evidence="9">Uncharacterized protein</fullName>
    </submittedName>
</protein>
<comment type="similarity">
    <text evidence="2">Belongs to the CLV3/ESR signal peptide family.</text>
</comment>
<reference evidence="9" key="1">
    <citation type="submission" date="2021-01" db="EMBL/GenBank/DDBJ databases">
        <authorList>
            <person name="Bezrukov I."/>
        </authorList>
    </citation>
    <scope>NUCLEOTIDE SEQUENCE</scope>
</reference>
<proteinExistence type="inferred from homology"/>
<dbReference type="AlphaFoldDB" id="A0A8S2B2K9"/>
<keyword evidence="10" id="KW-1185">Reference proteome</keyword>
<name>A0A8S2B2K9_ARAAE</name>
<gene>
    <name evidence="9" type="ORF">AARE701A_LOCUS19060</name>
</gene>
<evidence type="ECO:0000313" key="10">
    <source>
        <dbReference type="Proteomes" id="UP000682877"/>
    </source>
</evidence>
<dbReference type="InterPro" id="IPR039616">
    <property type="entry name" value="CLE1-4"/>
</dbReference>
<evidence type="ECO:0000256" key="6">
    <source>
        <dbReference type="ARBA" id="ARBA00023278"/>
    </source>
</evidence>
<keyword evidence="4 8" id="KW-0732">Signal</keyword>
<evidence type="ECO:0000313" key="9">
    <source>
        <dbReference type="EMBL" id="CAE6189032.1"/>
    </source>
</evidence>
<comment type="subcellular location">
    <subcellularLocation>
        <location evidence="1">Secreted</location>
        <location evidence="1">Extracellular space</location>
    </subcellularLocation>
</comment>
<dbReference type="PANTHER" id="PTHR33869:SF30">
    <property type="entry name" value="CLAVATA3_ESR (CLE)-RELATED PROTEIN 2"/>
    <property type="match status" value="1"/>
</dbReference>
<evidence type="ECO:0000256" key="8">
    <source>
        <dbReference type="SAM" id="SignalP"/>
    </source>
</evidence>
<sequence>MAKLSFSLCFLLVLLLSSIAAGSRPLGRAPVGVKVRGLSPSIEATSPTVSDDQAAGGSSSHGKSPERLSPGGPDPQHH</sequence>
<keyword evidence="6" id="KW-0379">Hydroxylation</keyword>
<keyword evidence="3" id="KW-0964">Secreted</keyword>
<dbReference type="Proteomes" id="UP000682877">
    <property type="component" value="Chromosome 7"/>
</dbReference>
<accession>A0A8S2B2K9</accession>
<dbReference type="GO" id="GO:0005576">
    <property type="term" value="C:extracellular region"/>
    <property type="evidence" value="ECO:0007669"/>
    <property type="project" value="UniProtKB-SubCell"/>
</dbReference>
<evidence type="ECO:0000256" key="5">
    <source>
        <dbReference type="ARBA" id="ARBA00023180"/>
    </source>
</evidence>
<dbReference type="EMBL" id="LR999457">
    <property type="protein sequence ID" value="CAE6189032.1"/>
    <property type="molecule type" value="Genomic_DNA"/>
</dbReference>
<evidence type="ECO:0000256" key="1">
    <source>
        <dbReference type="ARBA" id="ARBA00004239"/>
    </source>
</evidence>
<evidence type="ECO:0000256" key="4">
    <source>
        <dbReference type="ARBA" id="ARBA00022729"/>
    </source>
</evidence>
<feature type="compositionally biased region" description="Polar residues" evidence="7">
    <location>
        <begin position="42"/>
        <end position="62"/>
    </location>
</feature>
<keyword evidence="5" id="KW-0325">Glycoprotein</keyword>
<evidence type="ECO:0000256" key="2">
    <source>
        <dbReference type="ARBA" id="ARBA00005416"/>
    </source>
</evidence>
<feature type="chain" id="PRO_5035811040" evidence="8">
    <location>
        <begin position="23"/>
        <end position="78"/>
    </location>
</feature>